<organism evidence="4 5">
    <name type="scientific">Capnocytophaga bilenii</name>
    <dbReference type="NCBI Taxonomy" id="2819369"/>
    <lineage>
        <taxon>Bacteria</taxon>
        <taxon>Pseudomonadati</taxon>
        <taxon>Bacteroidota</taxon>
        <taxon>Flavobacteriia</taxon>
        <taxon>Flavobacteriales</taxon>
        <taxon>Flavobacteriaceae</taxon>
        <taxon>Capnocytophaga</taxon>
    </lineage>
</organism>
<evidence type="ECO:0000313" key="5">
    <source>
        <dbReference type="Proteomes" id="UP000681610"/>
    </source>
</evidence>
<keyword evidence="1" id="KW-0472">Membrane</keyword>
<dbReference type="Gene3D" id="3.90.550.10">
    <property type="entry name" value="Spore Coat Polysaccharide Biosynthesis Protein SpsA, Chain A"/>
    <property type="match status" value="1"/>
</dbReference>
<keyword evidence="1" id="KW-1133">Transmembrane helix</keyword>
<dbReference type="InterPro" id="IPR001173">
    <property type="entry name" value="Glyco_trans_2-like"/>
</dbReference>
<reference evidence="4 5" key="1">
    <citation type="submission" date="2021-03" db="EMBL/GenBank/DDBJ databases">
        <title>Isolation and description of Capnocytophaga bilenii sp. nov., a novel Capnocytophaga species, isolated from a gingivitis subject.</title>
        <authorList>
            <person name="Antezack A."/>
            <person name="Monnet-Corti V."/>
            <person name="La Scola B."/>
        </authorList>
    </citation>
    <scope>NUCLEOTIDE SEQUENCE [LARGE SCALE GENOMIC DNA]</scope>
    <source>
        <strain evidence="4 5">Marseille-Q4570</strain>
    </source>
</reference>
<feature type="transmembrane region" description="Helical" evidence="1">
    <location>
        <begin position="210"/>
        <end position="228"/>
    </location>
</feature>
<proteinExistence type="predicted"/>
<comment type="caution">
    <text evidence="4">The sequence shown here is derived from an EMBL/GenBank/DDBJ whole genome shotgun (WGS) entry which is preliminary data.</text>
</comment>
<feature type="domain" description="DUF2062" evidence="3">
    <location>
        <begin position="253"/>
        <end position="381"/>
    </location>
</feature>
<dbReference type="EMBL" id="JAGDYP010000001">
    <property type="protein sequence ID" value="MBO1883254.1"/>
    <property type="molecule type" value="Genomic_DNA"/>
</dbReference>
<dbReference type="SUPFAM" id="SSF53448">
    <property type="entry name" value="Nucleotide-diphospho-sugar transferases"/>
    <property type="match status" value="1"/>
</dbReference>
<dbReference type="InterPro" id="IPR029044">
    <property type="entry name" value="Nucleotide-diphossugar_trans"/>
</dbReference>
<evidence type="ECO:0000313" key="4">
    <source>
        <dbReference type="EMBL" id="MBO1883254.1"/>
    </source>
</evidence>
<evidence type="ECO:0000256" key="1">
    <source>
        <dbReference type="SAM" id="Phobius"/>
    </source>
</evidence>
<feature type="transmembrane region" description="Helical" evidence="1">
    <location>
        <begin position="311"/>
        <end position="329"/>
    </location>
</feature>
<gene>
    <name evidence="4" type="ORF">J4N46_02185</name>
</gene>
<feature type="transmembrane region" description="Helical" evidence="1">
    <location>
        <begin position="349"/>
        <end position="374"/>
    </location>
</feature>
<name>A0ABS3PVB1_9FLAO</name>
<feature type="transmembrane region" description="Helical" evidence="1">
    <location>
        <begin position="261"/>
        <end position="290"/>
    </location>
</feature>
<evidence type="ECO:0000259" key="2">
    <source>
        <dbReference type="Pfam" id="PF00535"/>
    </source>
</evidence>
<dbReference type="Pfam" id="PF09835">
    <property type="entry name" value="DUF2062"/>
    <property type="match status" value="1"/>
</dbReference>
<dbReference type="PANTHER" id="PTHR10859:SF91">
    <property type="entry name" value="DOLICHYL-PHOSPHATE BETA-GLUCOSYLTRANSFERASE"/>
    <property type="match status" value="1"/>
</dbReference>
<dbReference type="RefSeq" id="WP_208057965.1">
    <property type="nucleotide sequence ID" value="NZ_JAGDYP010000001.1"/>
</dbReference>
<dbReference type="Pfam" id="PF00535">
    <property type="entry name" value="Glycos_transf_2"/>
    <property type="match status" value="1"/>
</dbReference>
<keyword evidence="5" id="KW-1185">Reference proteome</keyword>
<evidence type="ECO:0000259" key="3">
    <source>
        <dbReference type="Pfam" id="PF09835"/>
    </source>
</evidence>
<dbReference type="InterPro" id="IPR018639">
    <property type="entry name" value="DUF2062"/>
</dbReference>
<keyword evidence="1" id="KW-0812">Transmembrane</keyword>
<sequence length="381" mass="43388">MNYCVLIPTYNNDRTLTRVIEGVLKHTPNIIVINDGATDSTALLLKNYHQLEVITLPANRGKGNALQVGFERARELGYEYALTIDSDGQHYPEDIEVFLQAQAQATEPTLWVGSRNMQQEGVPKKSSFGHWFSNFWFQFETGVKLTDTQSGYRMYPLRLIPKRYYSKKFEFEIEVLVRSSWRGVPLKNVPVQVLYDPAERVSHFRPVRDFLRISVLNTILVLIALFYIKPRDFIRGFRKKSFKRFIKEDVLESDSSDEVKAYSVALGLFFGLSPLWGLQTVLTLALAVFLKLNKTLAFVCSNVSIPPMIPVLMLASMKVGSFFVGGEVLPRTTDFTMDYAKEFIKDNLLQYLVGSAILSTTVAITLGMLTYLMLKLSSKKR</sequence>
<dbReference type="Proteomes" id="UP000681610">
    <property type="component" value="Unassembled WGS sequence"/>
</dbReference>
<protein>
    <submittedName>
        <fullName evidence="4">DUF2062 domain-containing protein</fullName>
    </submittedName>
</protein>
<dbReference type="PANTHER" id="PTHR10859">
    <property type="entry name" value="GLYCOSYL TRANSFERASE"/>
    <property type="match status" value="1"/>
</dbReference>
<accession>A0ABS3PVB1</accession>
<feature type="domain" description="Glycosyltransferase 2-like" evidence="2">
    <location>
        <begin position="4"/>
        <end position="127"/>
    </location>
</feature>
<dbReference type="CDD" id="cd04179">
    <property type="entry name" value="DPM_DPG-synthase_like"/>
    <property type="match status" value="1"/>
</dbReference>